<dbReference type="Proteomes" id="UP000294726">
    <property type="component" value="Chromosome"/>
</dbReference>
<evidence type="ECO:0000313" key="14">
    <source>
        <dbReference type="Proteomes" id="UP001281024"/>
    </source>
</evidence>
<feature type="domain" description="DNA polymerase III delta subunit-like C-terminal" evidence="10">
    <location>
        <begin position="214"/>
        <end position="329"/>
    </location>
</feature>
<dbReference type="EMBL" id="LR031358">
    <property type="protein sequence ID" value="VDB98111.1"/>
    <property type="molecule type" value="Genomic_DNA"/>
</dbReference>
<dbReference type="GO" id="GO:0003677">
    <property type="term" value="F:DNA binding"/>
    <property type="evidence" value="ECO:0007669"/>
    <property type="project" value="InterPro"/>
</dbReference>
<dbReference type="PANTHER" id="PTHR34388">
    <property type="entry name" value="DNA POLYMERASE III SUBUNIT DELTA"/>
    <property type="match status" value="1"/>
</dbReference>
<dbReference type="Gene3D" id="1.20.272.10">
    <property type="match status" value="1"/>
</dbReference>
<accession>A0AAJ2P365</accession>
<dbReference type="Pfam" id="PF21694">
    <property type="entry name" value="DNA_pol3_delta_C"/>
    <property type="match status" value="1"/>
</dbReference>
<evidence type="ECO:0000256" key="5">
    <source>
        <dbReference type="ARBA" id="ARBA00022705"/>
    </source>
</evidence>
<dbReference type="InterPro" id="IPR005790">
    <property type="entry name" value="DNA_polIII_delta"/>
</dbReference>
<dbReference type="EC" id="2.7.7.7" evidence="1"/>
<dbReference type="GO" id="GO:0009360">
    <property type="term" value="C:DNA polymerase III complex"/>
    <property type="evidence" value="ECO:0007669"/>
    <property type="project" value="InterPro"/>
</dbReference>
<evidence type="ECO:0000313" key="11">
    <source>
        <dbReference type="EMBL" id="MDV7714787.1"/>
    </source>
</evidence>
<comment type="similarity">
    <text evidence="7">Belongs to the DNA polymerase HolA subunit family.</text>
</comment>
<sequence>MTPTDFKKQIKNKRLPALIFFTGTEDFLTEQFSNLLENSIDENFRAWDFVRADVNDTGIKEVLADVSTLSFNASRRIVIVENPLFLTAKNSLEKSEENLLLKYLNNPEGENSLIINAVNFSLDKRKKTVKSLIKTAENVDFKPLDERQILQIVKKRFLVADISIEDAVLNYYFRRLAFNLRLIINNLDKLLLYGQNHIIDNHVIDFLIAPESTESAFDLIEAINQKKPGKVLKIYEELIDRGEAPIRINALLLSQYRLLIQAKSLKLNDQNLSRLLHIHPYRAKLANQLASLKTFGELSNSFLNLSGIELKLKSTRLDPKMLFEIFLSKNT</sequence>
<dbReference type="RefSeq" id="WP_071419845.1">
    <property type="nucleotide sequence ID" value="NZ_LR031358.1"/>
</dbReference>
<dbReference type="SUPFAM" id="SSF48019">
    <property type="entry name" value="post-AAA+ oligomerization domain-like"/>
    <property type="match status" value="1"/>
</dbReference>
<keyword evidence="6" id="KW-0239">DNA-directed DNA polymerase</keyword>
<evidence type="ECO:0000256" key="2">
    <source>
        <dbReference type="ARBA" id="ARBA00017703"/>
    </source>
</evidence>
<dbReference type="SUPFAM" id="SSF52540">
    <property type="entry name" value="P-loop containing nucleoside triphosphate hydrolases"/>
    <property type="match status" value="1"/>
</dbReference>
<gene>
    <name evidence="11" type="primary">holA</name>
    <name evidence="11" type="ORF">GA838_03200</name>
    <name evidence="12" type="ORF">OENI_0951</name>
</gene>
<protein>
    <recommendedName>
        <fullName evidence="2">DNA polymerase III subunit delta</fullName>
        <ecNumber evidence="1">2.7.7.7</ecNumber>
    </recommendedName>
</protein>
<reference evidence="12 13" key="1">
    <citation type="submission" date="2018-08" db="EMBL/GenBank/DDBJ databases">
        <authorList>
            <person name="Lorentzen P. G. S. M."/>
        </authorList>
    </citation>
    <scope>NUCLEOTIDE SEQUENCE [LARGE SCALE GENOMIC DNA]</scope>
    <source>
        <strain evidence="12 13">CRBO_1381</strain>
    </source>
</reference>
<feature type="domain" description="DNA polymerase III delta N-terminal" evidence="9">
    <location>
        <begin position="21"/>
        <end position="140"/>
    </location>
</feature>
<dbReference type="AlphaFoldDB" id="A0AAJ2P365"/>
<evidence type="ECO:0000259" key="9">
    <source>
        <dbReference type="Pfam" id="PF06144"/>
    </source>
</evidence>
<evidence type="ECO:0000313" key="13">
    <source>
        <dbReference type="Proteomes" id="UP000294726"/>
    </source>
</evidence>
<name>A0AAJ2P365_OENOE</name>
<evidence type="ECO:0000256" key="4">
    <source>
        <dbReference type="ARBA" id="ARBA00022695"/>
    </source>
</evidence>
<comment type="catalytic activity">
    <reaction evidence="8">
        <text>DNA(n) + a 2'-deoxyribonucleoside 5'-triphosphate = DNA(n+1) + diphosphate</text>
        <dbReference type="Rhea" id="RHEA:22508"/>
        <dbReference type="Rhea" id="RHEA-COMP:17339"/>
        <dbReference type="Rhea" id="RHEA-COMP:17340"/>
        <dbReference type="ChEBI" id="CHEBI:33019"/>
        <dbReference type="ChEBI" id="CHEBI:61560"/>
        <dbReference type="ChEBI" id="CHEBI:173112"/>
        <dbReference type="EC" id="2.7.7.7"/>
    </reaction>
</comment>
<evidence type="ECO:0000259" key="10">
    <source>
        <dbReference type="Pfam" id="PF21694"/>
    </source>
</evidence>
<keyword evidence="5" id="KW-0235">DNA replication</keyword>
<dbReference type="Pfam" id="PF06144">
    <property type="entry name" value="DNA_pol3_delta"/>
    <property type="match status" value="1"/>
</dbReference>
<dbReference type="InterPro" id="IPR027417">
    <property type="entry name" value="P-loop_NTPase"/>
</dbReference>
<dbReference type="EMBL" id="WERV01000002">
    <property type="protein sequence ID" value="MDV7714787.1"/>
    <property type="molecule type" value="Genomic_DNA"/>
</dbReference>
<keyword evidence="4 11" id="KW-0548">Nucleotidyltransferase</keyword>
<dbReference type="InterPro" id="IPR010372">
    <property type="entry name" value="DNA_pol3_delta_N"/>
</dbReference>
<proteinExistence type="inferred from homology"/>
<dbReference type="InterPro" id="IPR008921">
    <property type="entry name" value="DNA_pol3_clamp-load_cplx_C"/>
</dbReference>
<evidence type="ECO:0000256" key="7">
    <source>
        <dbReference type="ARBA" id="ARBA00034754"/>
    </source>
</evidence>
<dbReference type="PANTHER" id="PTHR34388:SF1">
    <property type="entry name" value="DNA POLYMERASE III SUBUNIT DELTA"/>
    <property type="match status" value="1"/>
</dbReference>
<dbReference type="GO" id="GO:0006261">
    <property type="term" value="P:DNA-templated DNA replication"/>
    <property type="evidence" value="ECO:0007669"/>
    <property type="project" value="TreeGrafter"/>
</dbReference>
<reference evidence="11" key="2">
    <citation type="submission" date="2019-10" db="EMBL/GenBank/DDBJ databases">
        <title>Malate fermentation in French cider.</title>
        <authorList>
            <person name="Cousin F.J."/>
            <person name="Medina Fernandez S."/>
            <person name="Misery B."/>
            <person name="Laplace J.-M."/>
            <person name="Cretenet M."/>
        </authorList>
    </citation>
    <scope>NUCLEOTIDE SEQUENCE</scope>
    <source>
        <strain evidence="11">UCMA15129</strain>
    </source>
</reference>
<evidence type="ECO:0000256" key="3">
    <source>
        <dbReference type="ARBA" id="ARBA00022679"/>
    </source>
</evidence>
<evidence type="ECO:0000256" key="8">
    <source>
        <dbReference type="ARBA" id="ARBA00049244"/>
    </source>
</evidence>
<dbReference type="Gene3D" id="3.40.50.300">
    <property type="entry name" value="P-loop containing nucleotide triphosphate hydrolases"/>
    <property type="match status" value="1"/>
</dbReference>
<organism evidence="11 14">
    <name type="scientific">Oenococcus oeni</name>
    <name type="common">Leuconostoc oenos</name>
    <dbReference type="NCBI Taxonomy" id="1247"/>
    <lineage>
        <taxon>Bacteria</taxon>
        <taxon>Bacillati</taxon>
        <taxon>Bacillota</taxon>
        <taxon>Bacilli</taxon>
        <taxon>Lactobacillales</taxon>
        <taxon>Lactobacillaceae</taxon>
        <taxon>Oenococcus</taxon>
    </lineage>
</organism>
<dbReference type="GO" id="GO:0003887">
    <property type="term" value="F:DNA-directed DNA polymerase activity"/>
    <property type="evidence" value="ECO:0007669"/>
    <property type="project" value="UniProtKB-KW"/>
</dbReference>
<evidence type="ECO:0000256" key="6">
    <source>
        <dbReference type="ARBA" id="ARBA00022932"/>
    </source>
</evidence>
<evidence type="ECO:0000313" key="12">
    <source>
        <dbReference type="EMBL" id="VDB98111.1"/>
    </source>
</evidence>
<evidence type="ECO:0000256" key="1">
    <source>
        <dbReference type="ARBA" id="ARBA00012417"/>
    </source>
</evidence>
<dbReference type="InterPro" id="IPR048466">
    <property type="entry name" value="DNA_pol3_delta-like_C"/>
</dbReference>
<keyword evidence="3 11" id="KW-0808">Transferase</keyword>
<dbReference type="Proteomes" id="UP001281024">
    <property type="component" value="Unassembled WGS sequence"/>
</dbReference>
<dbReference type="NCBIfam" id="TIGR01128">
    <property type="entry name" value="holA"/>
    <property type="match status" value="1"/>
</dbReference>